<protein>
    <submittedName>
        <fullName evidence="2">Predicted protein</fullName>
    </submittedName>
</protein>
<gene>
    <name evidence="2" type="ORF">MICPUCDRAFT_51220</name>
</gene>
<dbReference type="Gene3D" id="3.20.20.190">
    <property type="entry name" value="Phosphatidylinositol (PI) phosphodiesterase"/>
    <property type="match status" value="1"/>
</dbReference>
<dbReference type="SUPFAM" id="SSF51695">
    <property type="entry name" value="PLC-like phosphodiesterases"/>
    <property type="match status" value="1"/>
</dbReference>
<evidence type="ECO:0000313" key="2">
    <source>
        <dbReference type="EMBL" id="EEH54357.1"/>
    </source>
</evidence>
<dbReference type="InterPro" id="IPR017946">
    <property type="entry name" value="PLC-like_Pdiesterase_TIM-brl"/>
</dbReference>
<dbReference type="Proteomes" id="UP000001876">
    <property type="component" value="Unassembled WGS sequence"/>
</dbReference>
<feature type="region of interest" description="Disordered" evidence="1">
    <location>
        <begin position="356"/>
        <end position="382"/>
    </location>
</feature>
<dbReference type="GeneID" id="9686931"/>
<dbReference type="EMBL" id="GG663744">
    <property type="protein sequence ID" value="EEH54357.1"/>
    <property type="molecule type" value="Genomic_DNA"/>
</dbReference>
<accession>C1N111</accession>
<evidence type="ECO:0000256" key="1">
    <source>
        <dbReference type="SAM" id="MobiDB-lite"/>
    </source>
</evidence>
<sequence>MSVENYEETPLLGKKPRATSSAWPTMKSIAVGALCVTAGFAGTLVVTGRSSTANSSAALGVPSSAALGVPRVNANYYPKTPATPTTTVSQVNLAMSHDSGCNPGDYAKGPNKINANHGAVTQGVTLEKQYQAGVRVFDIRVTDDAHLFHQWLGMDYKFGVLDRITDLGAAARAANDICIIKLKGSARQVQSVENALGRMTSNADTARGNGKYLATAKEHTDFDSKKTKINDIKGRCFVFPDDRFKAAMNAKKLESGQFRKIMGGDRSFGTIQKVFDLHKAQCKGGNVVRAGFTNTGVFNSPLCMSYKDQAAISTKLNEILANKACSTIFSTDGVESMIGVPDAGIVSQCNVQNHENNAEAAAEETEYTSPENPQIETGKTAA</sequence>
<dbReference type="GO" id="GO:0006629">
    <property type="term" value="P:lipid metabolic process"/>
    <property type="evidence" value="ECO:0007669"/>
    <property type="project" value="InterPro"/>
</dbReference>
<dbReference type="GO" id="GO:0008081">
    <property type="term" value="F:phosphoric diester hydrolase activity"/>
    <property type="evidence" value="ECO:0007669"/>
    <property type="project" value="InterPro"/>
</dbReference>
<reference evidence="2 3" key="1">
    <citation type="journal article" date="2009" name="Science">
        <title>Green evolution and dynamic adaptations revealed by genomes of the marine picoeukaryotes Micromonas.</title>
        <authorList>
            <person name="Worden A.Z."/>
            <person name="Lee J.H."/>
            <person name="Mock T."/>
            <person name="Rouze P."/>
            <person name="Simmons M.P."/>
            <person name="Aerts A.L."/>
            <person name="Allen A.E."/>
            <person name="Cuvelier M.L."/>
            <person name="Derelle E."/>
            <person name="Everett M.V."/>
            <person name="Foulon E."/>
            <person name="Grimwood J."/>
            <person name="Gundlach H."/>
            <person name="Henrissat B."/>
            <person name="Napoli C."/>
            <person name="McDonald S.M."/>
            <person name="Parker M.S."/>
            <person name="Rombauts S."/>
            <person name="Salamov A."/>
            <person name="Von Dassow P."/>
            <person name="Badger J.H."/>
            <person name="Coutinho P.M."/>
            <person name="Demir E."/>
            <person name="Dubchak I."/>
            <person name="Gentemann C."/>
            <person name="Eikrem W."/>
            <person name="Gready J.E."/>
            <person name="John U."/>
            <person name="Lanier W."/>
            <person name="Lindquist E.A."/>
            <person name="Lucas S."/>
            <person name="Mayer K.F."/>
            <person name="Moreau H."/>
            <person name="Not F."/>
            <person name="Otillar R."/>
            <person name="Panaud O."/>
            <person name="Pangilinan J."/>
            <person name="Paulsen I."/>
            <person name="Piegu B."/>
            <person name="Poliakov A."/>
            <person name="Robbens S."/>
            <person name="Schmutz J."/>
            <person name="Toulza E."/>
            <person name="Wyss T."/>
            <person name="Zelensky A."/>
            <person name="Zhou K."/>
            <person name="Armbrust E.V."/>
            <person name="Bhattacharya D."/>
            <person name="Goodenough U.W."/>
            <person name="Van de Peer Y."/>
            <person name="Grigoriev I.V."/>
        </authorList>
    </citation>
    <scope>NUCLEOTIDE SEQUENCE [LARGE SCALE GENOMIC DNA]</scope>
    <source>
        <strain evidence="2 3">CCMP1545</strain>
    </source>
</reference>
<keyword evidence="3" id="KW-1185">Reference proteome</keyword>
<organism evidence="3">
    <name type="scientific">Micromonas pusilla (strain CCMP1545)</name>
    <name type="common">Picoplanktonic green alga</name>
    <dbReference type="NCBI Taxonomy" id="564608"/>
    <lineage>
        <taxon>Eukaryota</taxon>
        <taxon>Viridiplantae</taxon>
        <taxon>Chlorophyta</taxon>
        <taxon>Mamiellophyceae</taxon>
        <taxon>Mamiellales</taxon>
        <taxon>Mamiellaceae</taxon>
        <taxon>Micromonas</taxon>
    </lineage>
</organism>
<dbReference type="KEGG" id="mpp:MICPUCDRAFT_51220"/>
<feature type="compositionally biased region" description="Polar residues" evidence="1">
    <location>
        <begin position="367"/>
        <end position="382"/>
    </location>
</feature>
<dbReference type="RefSeq" id="XP_003061727.1">
    <property type="nucleotide sequence ID" value="XM_003061681.1"/>
</dbReference>
<dbReference type="AlphaFoldDB" id="C1N111"/>
<evidence type="ECO:0000313" key="3">
    <source>
        <dbReference type="Proteomes" id="UP000001876"/>
    </source>
</evidence>
<name>C1N111_MICPC</name>
<proteinExistence type="predicted"/>